<dbReference type="GO" id="GO:0009011">
    <property type="term" value="F:alpha-1,4-glucan glucosyltransferase (ADP-glucose donor) activity"/>
    <property type="evidence" value="ECO:0007669"/>
    <property type="project" value="UniProtKB-EC"/>
</dbReference>
<feature type="domain" description="Glycosyl transferase family 1" evidence="2">
    <location>
        <begin position="191"/>
        <end position="341"/>
    </location>
</feature>
<keyword evidence="3" id="KW-0328">Glycosyltransferase</keyword>
<comment type="caution">
    <text evidence="3">The sequence shown here is derived from an EMBL/GenBank/DDBJ whole genome shotgun (WGS) entry which is preliminary data.</text>
</comment>
<gene>
    <name evidence="3" type="primary">glgA_13</name>
    <name evidence="3" type="ORF">SDC9_50040</name>
</gene>
<evidence type="ECO:0000256" key="1">
    <source>
        <dbReference type="SAM" id="Phobius"/>
    </source>
</evidence>
<keyword evidence="3" id="KW-0808">Transferase</keyword>
<keyword evidence="1" id="KW-1133">Transmembrane helix</keyword>
<keyword evidence="1" id="KW-0812">Transmembrane</keyword>
<dbReference type="EMBL" id="VSSQ01000980">
    <property type="protein sequence ID" value="MPM03773.1"/>
    <property type="molecule type" value="Genomic_DNA"/>
</dbReference>
<feature type="transmembrane region" description="Helical" evidence="1">
    <location>
        <begin position="81"/>
        <end position="101"/>
    </location>
</feature>
<dbReference type="Pfam" id="PF00534">
    <property type="entry name" value="Glycos_transf_1"/>
    <property type="match status" value="1"/>
</dbReference>
<reference evidence="3" key="1">
    <citation type="submission" date="2019-08" db="EMBL/GenBank/DDBJ databases">
        <authorList>
            <person name="Kucharzyk K."/>
            <person name="Murdoch R.W."/>
            <person name="Higgins S."/>
            <person name="Loffler F."/>
        </authorList>
    </citation>
    <scope>NUCLEOTIDE SEQUENCE</scope>
</reference>
<dbReference type="InterPro" id="IPR001296">
    <property type="entry name" value="Glyco_trans_1"/>
</dbReference>
<dbReference type="EC" id="2.4.1.21" evidence="3"/>
<dbReference type="SUPFAM" id="SSF53756">
    <property type="entry name" value="UDP-Glycosyltransferase/glycogen phosphorylase"/>
    <property type="match status" value="1"/>
</dbReference>
<dbReference type="AlphaFoldDB" id="A0A644WMZ6"/>
<accession>A0A644WMZ6</accession>
<keyword evidence="1" id="KW-0472">Membrane</keyword>
<proteinExistence type="predicted"/>
<evidence type="ECO:0000313" key="3">
    <source>
        <dbReference type="EMBL" id="MPM03773.1"/>
    </source>
</evidence>
<dbReference type="CDD" id="cd03801">
    <property type="entry name" value="GT4_PimA-like"/>
    <property type="match status" value="1"/>
</dbReference>
<organism evidence="3">
    <name type="scientific">bioreactor metagenome</name>
    <dbReference type="NCBI Taxonomy" id="1076179"/>
    <lineage>
        <taxon>unclassified sequences</taxon>
        <taxon>metagenomes</taxon>
        <taxon>ecological metagenomes</taxon>
    </lineage>
</organism>
<dbReference type="Gene3D" id="3.40.50.2000">
    <property type="entry name" value="Glycogen Phosphorylase B"/>
    <property type="match status" value="2"/>
</dbReference>
<name>A0A644WMZ6_9ZZZZ</name>
<dbReference type="PANTHER" id="PTHR12526">
    <property type="entry name" value="GLYCOSYLTRANSFERASE"/>
    <property type="match status" value="1"/>
</dbReference>
<sequence>MKPKVLITSPSLDTNKNVGGISNLTRLLIEKNVQIEYNHFLVGKHDAQKRNTKWFFSNVSLLFKYIKQMRSRDMKITHVNYPLSELSIIINFILTLLSRLYRKRILLHLRGGALSLNEDVNLFQKILIKNSLRIADKIIVLGRKELDFLNSFYNIKLDKIVVLPNSVYVPSNNYVAKSLSLMTDDVFTFNILYIGRIDKKKGLKELLETFNFIKDNNCFKFYLAGTGEEKDWFIGECTRILGDKFEYLGVLNYAQKQVIFKEMSIFVLPSYFEGLPNALLETMAYGIVPIVTPVGSIPEVVHDDINGFIIPKNDSLSLVKKLLLLFENKTALIRLSKEAHKTISSDYSIDEYIKKLNTLYSSLLEEQSK</sequence>
<evidence type="ECO:0000259" key="2">
    <source>
        <dbReference type="Pfam" id="PF00534"/>
    </source>
</evidence>
<protein>
    <submittedName>
        <fullName evidence="3">Glycogen synthase</fullName>
        <ecNumber evidence="3">2.4.1.21</ecNumber>
    </submittedName>
</protein>